<accession>A0A1M5DDJ4</accession>
<dbReference type="AlphaFoldDB" id="A0A1M5DDJ4"/>
<evidence type="ECO:0000313" key="2">
    <source>
        <dbReference type="EMBL" id="SHF65069.1"/>
    </source>
</evidence>
<reference evidence="3" key="1">
    <citation type="submission" date="2016-11" db="EMBL/GenBank/DDBJ databases">
        <authorList>
            <person name="Varghese N."/>
            <person name="Submissions S."/>
        </authorList>
    </citation>
    <scope>NUCLEOTIDE SEQUENCE [LARGE SCALE GENOMIC DNA]</scope>
    <source>
        <strain evidence="3">DSM 27370</strain>
    </source>
</reference>
<dbReference type="Proteomes" id="UP000184480">
    <property type="component" value="Unassembled WGS sequence"/>
</dbReference>
<sequence>MKKLKLFVLTAFFAVAGWSSAQSFSLPELIDLAGRDQSYFNTAVSSKGYNFWGEYAGGLSTNYVYSYNGNSKVSYIVPDFASDMKLAAWEFYSPSIYNMVKKDLANGQYKLVSRESREKGKYESLFYSKPGIDIILTTDKTIGQFGSYIVAVRQTNMAKYQYQSPVPPAQNYPYPVNNNNLDDYDSDRARYIDMSRYLYR</sequence>
<feature type="signal peptide" evidence="1">
    <location>
        <begin position="1"/>
        <end position="21"/>
    </location>
</feature>
<keyword evidence="3" id="KW-1185">Reference proteome</keyword>
<organism evidence="2 3">
    <name type="scientific">Dysgonomonas macrotermitis</name>
    <dbReference type="NCBI Taxonomy" id="1346286"/>
    <lineage>
        <taxon>Bacteria</taxon>
        <taxon>Pseudomonadati</taxon>
        <taxon>Bacteroidota</taxon>
        <taxon>Bacteroidia</taxon>
        <taxon>Bacteroidales</taxon>
        <taxon>Dysgonomonadaceae</taxon>
        <taxon>Dysgonomonas</taxon>
    </lineage>
</organism>
<dbReference type="EMBL" id="FQUC01000008">
    <property type="protein sequence ID" value="SHF65069.1"/>
    <property type="molecule type" value="Genomic_DNA"/>
</dbReference>
<name>A0A1M5DDJ4_9BACT</name>
<evidence type="ECO:0000313" key="3">
    <source>
        <dbReference type="Proteomes" id="UP000184480"/>
    </source>
</evidence>
<protein>
    <submittedName>
        <fullName evidence="2">Uncharacterized protein</fullName>
    </submittedName>
</protein>
<dbReference type="RefSeq" id="WP_062177925.1">
    <property type="nucleotide sequence ID" value="NZ_BBXL01000004.1"/>
</dbReference>
<keyword evidence="1" id="KW-0732">Signal</keyword>
<dbReference type="STRING" id="1346286.SAMN05444362_108161"/>
<dbReference type="OrthoDB" id="996803at2"/>
<proteinExistence type="predicted"/>
<feature type="chain" id="PRO_5009909543" evidence="1">
    <location>
        <begin position="22"/>
        <end position="200"/>
    </location>
</feature>
<gene>
    <name evidence="2" type="ORF">SAMN05444362_108161</name>
</gene>
<evidence type="ECO:0000256" key="1">
    <source>
        <dbReference type="SAM" id="SignalP"/>
    </source>
</evidence>